<evidence type="ECO:0000259" key="5">
    <source>
        <dbReference type="Pfam" id="PF01321"/>
    </source>
</evidence>
<sequence length="889" mass="97328">MWGRVFLCVSVSRNFLLAGRSFAAALSGGFPVPFDPSLAAYLSPKLRPYSALSRNRRRSTSSNTMGEKGAEASAAAKRLEALRLLMQAQQLDGLLVDDADAHGSEIPANAFARRSFLSSFSGSNGLALVTRETALLWTDGRYFAQAEQQLPEGLWRLMKSDFGNTPTLSQFLKQNPTIRRLGVDGYSTSLGLLSQIRDAGFNLARAGSTQQETQDDVGRQVVPLDKNLVDEVWGPERPSPPKSTVYVHPKEYRGLSTREKVAKALEAMAKEGADLLLLSSLDEVAWLTNLRGSDPPNSPVFYSYALLVRGPSEASTAGSQKDSSCPWRLLVYTDPSRVSAPAKAELEKEGAILRPYGEVSSDLQFLLSWEARNQLQQQQVRQLRQQPELPQQRQGGLAAAVDYLLSGADGHLQEPSPKLKKQEALEAQQAAWLDPKINLAIHRIVADSRRLILKDTPVAVAKAAKDEMELKGMIDAHVEDGVALATFFCWFEKQLLANARAAATHQQQQAPHGEEECILTEFTLKEAVDAAREATVAVHANEGVWKGPYLFRALVFSGISFQTLPSVLAHPKWAGVSGRHLRPDPKTSLQLKASLSEPGGGLCVTVRAPGGGPPVQEEAPVFLLDSGGQYLTGTTDVTRTLHLGDPTAEQREAYTLVLKVRLLDRIDGGQDVDSSCWFEDTPSIAFRALESIVGMIGLSAQKFPEGSRGPQIDALARQHLWNKGLDYLHGTGHGVGHFLNVHEGPIGISPRLTGVASLHEVRPGAVLSIEPGFYKDGAFGIRIENLAAVKPSSLSYRGRRFLQFESLTLVPIQARLIDPSLLTPQEAAWLDAYHRDVFSRVSSRLSAKEKTAPFRPPLPNAVFVAREEVLAWLRRNTQPLQQLLQQEFP</sequence>
<evidence type="ECO:0000256" key="3">
    <source>
        <dbReference type="SAM" id="SignalP"/>
    </source>
</evidence>
<evidence type="ECO:0000313" key="7">
    <source>
        <dbReference type="EMBL" id="CDJ53114.1"/>
    </source>
</evidence>
<evidence type="ECO:0000259" key="4">
    <source>
        <dbReference type="Pfam" id="PF00557"/>
    </source>
</evidence>
<dbReference type="OrthoDB" id="9995434at2759"/>
<keyword evidence="2" id="KW-0378">Hydrolase</keyword>
<protein>
    <submittedName>
        <fullName evidence="7">X-prolyl aminopeptidase, putative</fullName>
    </submittedName>
</protein>
<dbReference type="Gene3D" id="3.90.230.10">
    <property type="entry name" value="Creatinase/methionine aminopeptidase superfamily"/>
    <property type="match status" value="1"/>
</dbReference>
<feature type="signal peptide" evidence="3">
    <location>
        <begin position="1"/>
        <end position="18"/>
    </location>
</feature>
<dbReference type="GO" id="GO:0004177">
    <property type="term" value="F:aminopeptidase activity"/>
    <property type="evidence" value="ECO:0007669"/>
    <property type="project" value="UniProtKB-KW"/>
</dbReference>
<dbReference type="EMBL" id="HG713263">
    <property type="protein sequence ID" value="CDJ53114.1"/>
    <property type="molecule type" value="Genomic_DNA"/>
</dbReference>
<reference evidence="7" key="1">
    <citation type="submission" date="2013-10" db="EMBL/GenBank/DDBJ databases">
        <title>Genomic analysis of the causative agents of coccidiosis in chickens.</title>
        <authorList>
            <person name="Reid A.J."/>
            <person name="Blake D."/>
            <person name="Billington K."/>
            <person name="Browne H."/>
            <person name="Dunn M."/>
            <person name="Hung S."/>
            <person name="Kawahara F."/>
            <person name="Miranda-Saavedra D."/>
            <person name="Mourier T."/>
            <person name="Nagra H."/>
            <person name="Otto T.D."/>
            <person name="Rawlings N."/>
            <person name="Sanchez A."/>
            <person name="Sanders M."/>
            <person name="Subramaniam C."/>
            <person name="Tay Y."/>
            <person name="Dear P."/>
            <person name="Doerig C."/>
            <person name="Gruber A."/>
            <person name="Parkinson J."/>
            <person name="Shirley M."/>
            <person name="Wan K.L."/>
            <person name="Berriman M."/>
            <person name="Tomley F."/>
            <person name="Pain A."/>
        </authorList>
    </citation>
    <scope>NUCLEOTIDE SEQUENCE [LARGE SCALE GENOMIC DNA]</scope>
    <source>
        <strain evidence="7">Houghton</strain>
    </source>
</reference>
<reference evidence="7" key="2">
    <citation type="submission" date="2013-10" db="EMBL/GenBank/DDBJ databases">
        <authorList>
            <person name="Aslett M."/>
        </authorList>
    </citation>
    <scope>NUCLEOTIDE SEQUENCE [LARGE SCALE GENOMIC DNA]</scope>
    <source>
        <strain evidence="7">Houghton</strain>
    </source>
</reference>
<keyword evidence="7" id="KW-0645">Protease</keyword>
<dbReference type="InterPro" id="IPR000587">
    <property type="entry name" value="Creatinase_N"/>
</dbReference>
<dbReference type="InterPro" id="IPR000994">
    <property type="entry name" value="Pept_M24"/>
</dbReference>
<dbReference type="SUPFAM" id="SSF55920">
    <property type="entry name" value="Creatinase/aminopeptidase"/>
    <property type="match status" value="2"/>
</dbReference>
<dbReference type="InterPro" id="IPR050422">
    <property type="entry name" value="X-Pro_aminopeptidase_P"/>
</dbReference>
<dbReference type="Pfam" id="PF01321">
    <property type="entry name" value="Creatinase_N"/>
    <property type="match status" value="1"/>
</dbReference>
<dbReference type="Pfam" id="PF00557">
    <property type="entry name" value="Peptidase_M24"/>
    <property type="match status" value="2"/>
</dbReference>
<evidence type="ECO:0000256" key="2">
    <source>
        <dbReference type="ARBA" id="ARBA00022801"/>
    </source>
</evidence>
<keyword evidence="1" id="KW-0479">Metal-binding</keyword>
<evidence type="ECO:0000256" key="1">
    <source>
        <dbReference type="ARBA" id="ARBA00022723"/>
    </source>
</evidence>
<gene>
    <name evidence="7" type="ORF">EBH_0015580</name>
</gene>
<dbReference type="Proteomes" id="UP000030750">
    <property type="component" value="Unassembled WGS sequence"/>
</dbReference>
<feature type="chain" id="PRO_5004675285" evidence="3">
    <location>
        <begin position="19"/>
        <end position="889"/>
    </location>
</feature>
<feature type="domain" description="Peptidase M24 C-terminal" evidence="6">
    <location>
        <begin position="801"/>
        <end position="880"/>
    </location>
</feature>
<feature type="domain" description="Peptidase M24" evidence="4">
    <location>
        <begin position="621"/>
        <end position="660"/>
    </location>
</feature>
<organism evidence="7 8">
    <name type="scientific">Eimeria brunetti</name>
    <dbReference type="NCBI Taxonomy" id="51314"/>
    <lineage>
        <taxon>Eukaryota</taxon>
        <taxon>Sar</taxon>
        <taxon>Alveolata</taxon>
        <taxon>Apicomplexa</taxon>
        <taxon>Conoidasida</taxon>
        <taxon>Coccidia</taxon>
        <taxon>Eucoccidiorida</taxon>
        <taxon>Eimeriorina</taxon>
        <taxon>Eimeriidae</taxon>
        <taxon>Eimeria</taxon>
    </lineage>
</organism>
<feature type="domain" description="Peptidase M24" evidence="4">
    <location>
        <begin position="701"/>
        <end position="790"/>
    </location>
</feature>
<keyword evidence="8" id="KW-1185">Reference proteome</keyword>
<accession>U6LWZ3</accession>
<dbReference type="AlphaFoldDB" id="U6LWZ3"/>
<dbReference type="Pfam" id="PF16188">
    <property type="entry name" value="Peptidase_M24_C"/>
    <property type="match status" value="1"/>
</dbReference>
<keyword evidence="3" id="KW-0732">Signal</keyword>
<evidence type="ECO:0000259" key="6">
    <source>
        <dbReference type="Pfam" id="PF16188"/>
    </source>
</evidence>
<dbReference type="PANTHER" id="PTHR43763">
    <property type="entry name" value="XAA-PRO AMINOPEPTIDASE 1"/>
    <property type="match status" value="1"/>
</dbReference>
<dbReference type="InterPro" id="IPR036005">
    <property type="entry name" value="Creatinase/aminopeptidase-like"/>
</dbReference>
<evidence type="ECO:0000313" key="8">
    <source>
        <dbReference type="Proteomes" id="UP000030750"/>
    </source>
</evidence>
<dbReference type="SUPFAM" id="SSF53092">
    <property type="entry name" value="Creatinase/prolidase N-terminal domain"/>
    <property type="match status" value="2"/>
</dbReference>
<name>U6LWZ3_9EIME</name>
<dbReference type="InterPro" id="IPR032416">
    <property type="entry name" value="Peptidase_M24_C"/>
</dbReference>
<dbReference type="GO" id="GO:0005737">
    <property type="term" value="C:cytoplasm"/>
    <property type="evidence" value="ECO:0007669"/>
    <property type="project" value="UniProtKB-ARBA"/>
</dbReference>
<dbReference type="InterPro" id="IPR029149">
    <property type="entry name" value="Creatin/AminoP/Spt16_N"/>
</dbReference>
<dbReference type="VEuPathDB" id="ToxoDB:EBH_0015580"/>
<dbReference type="PANTHER" id="PTHR43763:SF6">
    <property type="entry name" value="XAA-PRO AMINOPEPTIDASE 1"/>
    <property type="match status" value="1"/>
</dbReference>
<keyword evidence="7" id="KW-0031">Aminopeptidase</keyword>
<dbReference type="Pfam" id="PF16189">
    <property type="entry name" value="Creatinase_N_2"/>
    <property type="match status" value="1"/>
</dbReference>
<dbReference type="GO" id="GO:0046872">
    <property type="term" value="F:metal ion binding"/>
    <property type="evidence" value="ECO:0007669"/>
    <property type="project" value="UniProtKB-KW"/>
</dbReference>
<feature type="domain" description="Creatinase N-terminal" evidence="5">
    <location>
        <begin position="78"/>
        <end position="199"/>
    </location>
</feature>
<proteinExistence type="predicted"/>
<dbReference type="Gene3D" id="3.40.350.10">
    <property type="entry name" value="Creatinase/prolidase N-terminal domain"/>
    <property type="match status" value="2"/>
</dbReference>